<name>A0AAE1PU11_9EUCA</name>
<dbReference type="Proteomes" id="UP001292094">
    <property type="component" value="Unassembled WGS sequence"/>
</dbReference>
<reference evidence="2" key="1">
    <citation type="submission" date="2023-11" db="EMBL/GenBank/DDBJ databases">
        <title>Genome assemblies of two species of porcelain crab, Petrolisthes cinctipes and Petrolisthes manimaculis (Anomura: Porcellanidae).</title>
        <authorList>
            <person name="Angst P."/>
        </authorList>
    </citation>
    <scope>NUCLEOTIDE SEQUENCE</scope>
    <source>
        <strain evidence="2">PB745_02</strain>
        <tissue evidence="2">Gill</tissue>
    </source>
</reference>
<dbReference type="AlphaFoldDB" id="A0AAE1PU11"/>
<feature type="region of interest" description="Disordered" evidence="1">
    <location>
        <begin position="63"/>
        <end position="107"/>
    </location>
</feature>
<dbReference type="EMBL" id="JAWZYT010001173">
    <property type="protein sequence ID" value="KAK4314880.1"/>
    <property type="molecule type" value="Genomic_DNA"/>
</dbReference>
<accession>A0AAE1PU11</accession>
<organism evidence="2 3">
    <name type="scientific">Petrolisthes manimaculis</name>
    <dbReference type="NCBI Taxonomy" id="1843537"/>
    <lineage>
        <taxon>Eukaryota</taxon>
        <taxon>Metazoa</taxon>
        <taxon>Ecdysozoa</taxon>
        <taxon>Arthropoda</taxon>
        <taxon>Crustacea</taxon>
        <taxon>Multicrustacea</taxon>
        <taxon>Malacostraca</taxon>
        <taxon>Eumalacostraca</taxon>
        <taxon>Eucarida</taxon>
        <taxon>Decapoda</taxon>
        <taxon>Pleocyemata</taxon>
        <taxon>Anomura</taxon>
        <taxon>Galatheoidea</taxon>
        <taxon>Porcellanidae</taxon>
        <taxon>Petrolisthes</taxon>
    </lineage>
</organism>
<gene>
    <name evidence="2" type="ORF">Pmani_013873</name>
</gene>
<proteinExistence type="predicted"/>
<feature type="compositionally biased region" description="Acidic residues" evidence="1">
    <location>
        <begin position="1"/>
        <end position="15"/>
    </location>
</feature>
<sequence length="107" mass="12073">MDEYTENEFGDEAQQEEDKVVREETVMASGRVASVDSNTKVYQILGQMANQINSMSARMNNLEQRRSVESTHPSRHPSPHISPNITNIPCPRFSDTLDPLTPKARLT</sequence>
<keyword evidence="3" id="KW-1185">Reference proteome</keyword>
<evidence type="ECO:0000256" key="1">
    <source>
        <dbReference type="SAM" id="MobiDB-lite"/>
    </source>
</evidence>
<evidence type="ECO:0000313" key="3">
    <source>
        <dbReference type="Proteomes" id="UP001292094"/>
    </source>
</evidence>
<feature type="region of interest" description="Disordered" evidence="1">
    <location>
        <begin position="1"/>
        <end position="22"/>
    </location>
</feature>
<protein>
    <submittedName>
        <fullName evidence="2">Uncharacterized protein</fullName>
    </submittedName>
</protein>
<evidence type="ECO:0000313" key="2">
    <source>
        <dbReference type="EMBL" id="KAK4314880.1"/>
    </source>
</evidence>
<comment type="caution">
    <text evidence="2">The sequence shown here is derived from an EMBL/GenBank/DDBJ whole genome shotgun (WGS) entry which is preliminary data.</text>
</comment>